<dbReference type="EMBL" id="JAVCAP010000009">
    <property type="protein sequence ID" value="MDP8567112.1"/>
    <property type="molecule type" value="Genomic_DNA"/>
</dbReference>
<dbReference type="PROSITE" id="PS50975">
    <property type="entry name" value="ATP_GRASP"/>
    <property type="match status" value="1"/>
</dbReference>
<keyword evidence="1" id="KW-0067">ATP-binding</keyword>
<proteinExistence type="predicted"/>
<dbReference type="InterPro" id="IPR011761">
    <property type="entry name" value="ATP-grasp"/>
</dbReference>
<dbReference type="Proteomes" id="UP001225906">
    <property type="component" value="Unassembled WGS sequence"/>
</dbReference>
<dbReference type="Pfam" id="PF02655">
    <property type="entry name" value="ATP-grasp_3"/>
    <property type="match status" value="1"/>
</dbReference>
<keyword evidence="1" id="KW-0547">Nucleotide-binding</keyword>
<protein>
    <submittedName>
        <fullName evidence="3">ATP-grasp domain-containing protein</fullName>
    </submittedName>
</protein>
<evidence type="ECO:0000313" key="3">
    <source>
        <dbReference type="EMBL" id="MDP8567112.1"/>
    </source>
</evidence>
<gene>
    <name evidence="3" type="ORF">Q9291_04545</name>
</gene>
<dbReference type="Gene3D" id="3.40.50.11770">
    <property type="match status" value="1"/>
</dbReference>
<dbReference type="InterPro" id="IPR024710">
    <property type="entry name" value="MfnD"/>
</dbReference>
<feature type="domain" description="ATP-grasp" evidence="2">
    <location>
        <begin position="137"/>
        <end position="327"/>
    </location>
</feature>
<keyword evidence="4" id="KW-1185">Reference proteome</keyword>
<dbReference type="InterPro" id="IPR003806">
    <property type="entry name" value="ATP-grasp_PylC-type"/>
</dbReference>
<dbReference type="InterPro" id="IPR040803">
    <property type="entry name" value="MfnD_preATP-grasp"/>
</dbReference>
<evidence type="ECO:0000259" key="2">
    <source>
        <dbReference type="PROSITE" id="PS50975"/>
    </source>
</evidence>
<dbReference type="Gene3D" id="3.30.470.20">
    <property type="entry name" value="ATP-grasp fold, B domain"/>
    <property type="match status" value="1"/>
</dbReference>
<sequence length="361" mass="38991">MQNNARLKIWVCEFISAGGLASQALPASLLQEGVLMRDALLADLSALAVDCITSHDVRVASPVQAGVNSQPIGDQDAPWQVWQQQLQDAEITAVWVIAPETDGILLRLQMLVAEAGKRWIGCHAEAIAVATSKARMAERCAQQGIAVIPHQYLQKWTASAQLPEALAWVVKPDDGAGCEYSYYVELRQQVSALKKYFMEHLPERYPAMLIQPYIAGQALSMSVIATTHAVKVIAAHTQQIAVIDGQLRFQGAGVHHASQHLSAMQALAGSIHRAIPGLIGYWGADMILTEESRLVLVEINPRLTTPYIALSGVLDYNPAGAILSAVFDQQLPSSVANDGCTLQLLPVTITKMHASNVVCHG</sequence>
<evidence type="ECO:0000256" key="1">
    <source>
        <dbReference type="PROSITE-ProRule" id="PRU00409"/>
    </source>
</evidence>
<dbReference type="PIRSF" id="PIRSF016766">
    <property type="entry name" value="UCP016766_ATPgrasp"/>
    <property type="match status" value="1"/>
</dbReference>
<dbReference type="RefSeq" id="WP_306388842.1">
    <property type="nucleotide sequence ID" value="NZ_JAVCAP010000009.1"/>
</dbReference>
<dbReference type="SUPFAM" id="SSF56059">
    <property type="entry name" value="Glutathione synthetase ATP-binding domain-like"/>
    <property type="match status" value="1"/>
</dbReference>
<dbReference type="Pfam" id="PF18301">
    <property type="entry name" value="preATP-grasp_3"/>
    <property type="match status" value="1"/>
</dbReference>
<accession>A0ABT9JRD1</accession>
<organism evidence="3 4">
    <name type="scientific">Methylophilus aquaticus</name>
    <dbReference type="NCBI Taxonomy" id="1971610"/>
    <lineage>
        <taxon>Bacteria</taxon>
        <taxon>Pseudomonadati</taxon>
        <taxon>Pseudomonadota</taxon>
        <taxon>Betaproteobacteria</taxon>
        <taxon>Nitrosomonadales</taxon>
        <taxon>Methylophilaceae</taxon>
        <taxon>Methylophilus</taxon>
    </lineage>
</organism>
<evidence type="ECO:0000313" key="4">
    <source>
        <dbReference type="Proteomes" id="UP001225906"/>
    </source>
</evidence>
<name>A0ABT9JRD1_9PROT</name>
<comment type="caution">
    <text evidence="3">The sequence shown here is derived from an EMBL/GenBank/DDBJ whole genome shotgun (WGS) entry which is preliminary data.</text>
</comment>
<reference evidence="4" key="1">
    <citation type="journal article" date="2019" name="Int. J. Syst. Evol. Microbiol.">
        <title>The Global Catalogue of Microorganisms (GCM) 10K type strain sequencing project: providing services to taxonomists for standard genome sequencing and annotation.</title>
        <authorList>
            <consortium name="The Broad Institute Genomics Platform"/>
            <consortium name="The Broad Institute Genome Sequencing Center for Infectious Disease"/>
            <person name="Wu L."/>
            <person name="Ma J."/>
        </authorList>
    </citation>
    <scope>NUCLEOTIDE SEQUENCE [LARGE SCALE GENOMIC DNA]</scope>
    <source>
        <strain evidence="4">VKM B-3159</strain>
    </source>
</reference>